<keyword evidence="1" id="KW-0479">Metal-binding</keyword>
<keyword evidence="5" id="KW-1133">Transmembrane helix</keyword>
<evidence type="ECO:0000256" key="5">
    <source>
        <dbReference type="SAM" id="Phobius"/>
    </source>
</evidence>
<evidence type="ECO:0000256" key="3">
    <source>
        <dbReference type="ARBA" id="ARBA00022833"/>
    </source>
</evidence>
<keyword evidence="8" id="KW-1185">Reference proteome</keyword>
<dbReference type="InterPro" id="IPR010666">
    <property type="entry name" value="Znf_GRF"/>
</dbReference>
<reference evidence="7 8" key="1">
    <citation type="submission" date="2024-01" db="EMBL/GenBank/DDBJ databases">
        <title>The complete chloroplast genome sequence of Lithospermum erythrorhizon: insights into the phylogenetic relationship among Boraginaceae species and the maternal lineages of purple gromwells.</title>
        <authorList>
            <person name="Okada T."/>
            <person name="Watanabe K."/>
        </authorList>
    </citation>
    <scope>NUCLEOTIDE SEQUENCE [LARGE SCALE GENOMIC DNA]</scope>
</reference>
<evidence type="ECO:0000313" key="7">
    <source>
        <dbReference type="EMBL" id="GAA0156767.1"/>
    </source>
</evidence>
<evidence type="ECO:0000256" key="2">
    <source>
        <dbReference type="ARBA" id="ARBA00022771"/>
    </source>
</evidence>
<evidence type="ECO:0000313" key="8">
    <source>
        <dbReference type="Proteomes" id="UP001454036"/>
    </source>
</evidence>
<feature type="domain" description="GRF-type" evidence="6">
    <location>
        <begin position="10"/>
        <end position="50"/>
    </location>
</feature>
<evidence type="ECO:0000256" key="4">
    <source>
        <dbReference type="PROSITE-ProRule" id="PRU01343"/>
    </source>
</evidence>
<dbReference type="AlphaFoldDB" id="A0AAV3Q0P1"/>
<evidence type="ECO:0000259" key="6">
    <source>
        <dbReference type="PROSITE" id="PS51999"/>
    </source>
</evidence>
<keyword evidence="3" id="KW-0862">Zinc</keyword>
<dbReference type="PANTHER" id="PTHR33248">
    <property type="entry name" value="ZINC ION-BINDING PROTEIN"/>
    <property type="match status" value="1"/>
</dbReference>
<name>A0AAV3Q0P1_LITER</name>
<keyword evidence="2 4" id="KW-0863">Zinc-finger</keyword>
<gene>
    <name evidence="7" type="ORF">LIER_14178</name>
</gene>
<keyword evidence="5" id="KW-0812">Transmembrane</keyword>
<dbReference type="EMBL" id="BAABME010002942">
    <property type="protein sequence ID" value="GAA0156767.1"/>
    <property type="molecule type" value="Genomic_DNA"/>
</dbReference>
<feature type="transmembrane region" description="Helical" evidence="5">
    <location>
        <begin position="72"/>
        <end position="92"/>
    </location>
</feature>
<accession>A0AAV3Q0P1</accession>
<sequence>MATHESNIRCWCGRYALEWVSFTEKNPGRRFMRCSNRIVGCGFWEWLDEPVSPPVRSIRRDKLKQAERKVKILYALLLLCIFIVMMLVFGSGNVDDCTCKCNYGVLD</sequence>
<protein>
    <recommendedName>
        <fullName evidence="6">GRF-type domain-containing protein</fullName>
    </recommendedName>
</protein>
<dbReference type="Pfam" id="PF06839">
    <property type="entry name" value="Zn_ribbon_GRF"/>
    <property type="match status" value="1"/>
</dbReference>
<dbReference type="Proteomes" id="UP001454036">
    <property type="component" value="Unassembled WGS sequence"/>
</dbReference>
<keyword evidence="5" id="KW-0472">Membrane</keyword>
<comment type="caution">
    <text evidence="7">The sequence shown here is derived from an EMBL/GenBank/DDBJ whole genome shotgun (WGS) entry which is preliminary data.</text>
</comment>
<dbReference type="GO" id="GO:0008270">
    <property type="term" value="F:zinc ion binding"/>
    <property type="evidence" value="ECO:0007669"/>
    <property type="project" value="UniProtKB-KW"/>
</dbReference>
<evidence type="ECO:0000256" key="1">
    <source>
        <dbReference type="ARBA" id="ARBA00022723"/>
    </source>
</evidence>
<organism evidence="7 8">
    <name type="scientific">Lithospermum erythrorhizon</name>
    <name type="common">Purple gromwell</name>
    <name type="synonym">Lithospermum officinale var. erythrorhizon</name>
    <dbReference type="NCBI Taxonomy" id="34254"/>
    <lineage>
        <taxon>Eukaryota</taxon>
        <taxon>Viridiplantae</taxon>
        <taxon>Streptophyta</taxon>
        <taxon>Embryophyta</taxon>
        <taxon>Tracheophyta</taxon>
        <taxon>Spermatophyta</taxon>
        <taxon>Magnoliopsida</taxon>
        <taxon>eudicotyledons</taxon>
        <taxon>Gunneridae</taxon>
        <taxon>Pentapetalae</taxon>
        <taxon>asterids</taxon>
        <taxon>lamiids</taxon>
        <taxon>Boraginales</taxon>
        <taxon>Boraginaceae</taxon>
        <taxon>Boraginoideae</taxon>
        <taxon>Lithospermeae</taxon>
        <taxon>Lithospermum</taxon>
    </lineage>
</organism>
<proteinExistence type="predicted"/>
<dbReference type="PROSITE" id="PS51999">
    <property type="entry name" value="ZF_GRF"/>
    <property type="match status" value="1"/>
</dbReference>